<dbReference type="InterPro" id="IPR048289">
    <property type="entry name" value="RRM2_NsCP33-like"/>
</dbReference>
<gene>
    <name evidence="5" type="ORF">PhCBS80983_g03148</name>
</gene>
<dbReference type="InterPro" id="IPR012677">
    <property type="entry name" value="Nucleotide-bd_a/b_plait_sf"/>
</dbReference>
<feature type="domain" description="RRM" evidence="4">
    <location>
        <begin position="5"/>
        <end position="83"/>
    </location>
</feature>
<dbReference type="Proteomes" id="UP000318582">
    <property type="component" value="Unassembled WGS sequence"/>
</dbReference>
<evidence type="ECO:0000259" key="4">
    <source>
        <dbReference type="PROSITE" id="PS50102"/>
    </source>
</evidence>
<evidence type="ECO:0000256" key="3">
    <source>
        <dbReference type="SAM" id="MobiDB-lite"/>
    </source>
</evidence>
<proteinExistence type="predicted"/>
<feature type="compositionally biased region" description="Basic and acidic residues" evidence="3">
    <location>
        <begin position="58"/>
        <end position="98"/>
    </location>
</feature>
<dbReference type="InterPro" id="IPR052462">
    <property type="entry name" value="SLIRP/GR-RBP-like"/>
</dbReference>
<dbReference type="InterPro" id="IPR035979">
    <property type="entry name" value="RBD_domain_sf"/>
</dbReference>
<keyword evidence="1 2" id="KW-0694">RNA-binding</keyword>
<evidence type="ECO:0000256" key="2">
    <source>
        <dbReference type="PROSITE-ProRule" id="PRU00176"/>
    </source>
</evidence>
<protein>
    <recommendedName>
        <fullName evidence="4">RRM domain-containing protein</fullName>
    </recommendedName>
</protein>
<dbReference type="PANTHER" id="PTHR48027">
    <property type="entry name" value="HETEROGENEOUS NUCLEAR RIBONUCLEOPROTEIN 87F-RELATED"/>
    <property type="match status" value="1"/>
</dbReference>
<keyword evidence="6" id="KW-1185">Reference proteome</keyword>
<accession>A0A507E308</accession>
<dbReference type="SMART" id="SM00360">
    <property type="entry name" value="RRM"/>
    <property type="match status" value="1"/>
</dbReference>
<dbReference type="EMBL" id="QEAQ01000036">
    <property type="protein sequence ID" value="TPX58453.1"/>
    <property type="molecule type" value="Genomic_DNA"/>
</dbReference>
<comment type="caution">
    <text evidence="5">The sequence shown here is derived from an EMBL/GenBank/DDBJ whole genome shotgun (WGS) entry which is preliminary data.</text>
</comment>
<sequence>MSTSSKVFVGGLAWETNNDALRAAFEKFGAVEDCYVISDRETGRSRGFGFVTFAESKSAEDAVEGMKDQELDGRSIRVDMANDRPPRQEGGFRDRPPRDSGYGGGRGGDRRGDDRSGGSGGRYGSSSRYDRDDRSGGRDGRDDRRDDRRRDDRGSSRGDRYERTERSERRDE</sequence>
<reference evidence="5 6" key="1">
    <citation type="journal article" date="2019" name="Sci. Rep.">
        <title>Comparative genomics of chytrid fungi reveal insights into the obligate biotrophic and pathogenic lifestyle of Synchytrium endobioticum.</title>
        <authorList>
            <person name="van de Vossenberg B.T.L.H."/>
            <person name="Warris S."/>
            <person name="Nguyen H.D.T."/>
            <person name="van Gent-Pelzer M.P.E."/>
            <person name="Joly D.L."/>
            <person name="van de Geest H.C."/>
            <person name="Bonants P.J.M."/>
            <person name="Smith D.S."/>
            <person name="Levesque C.A."/>
            <person name="van der Lee T.A.J."/>
        </authorList>
    </citation>
    <scope>NUCLEOTIDE SEQUENCE [LARGE SCALE GENOMIC DNA]</scope>
    <source>
        <strain evidence="5 6">CBS 809.83</strain>
    </source>
</reference>
<feature type="region of interest" description="Disordered" evidence="3">
    <location>
        <begin position="58"/>
        <end position="172"/>
    </location>
</feature>
<name>A0A507E308_9FUNG</name>
<evidence type="ECO:0000313" key="6">
    <source>
        <dbReference type="Proteomes" id="UP000318582"/>
    </source>
</evidence>
<dbReference type="Pfam" id="PF00076">
    <property type="entry name" value="RRM_1"/>
    <property type="match status" value="1"/>
</dbReference>
<dbReference type="GO" id="GO:0003723">
    <property type="term" value="F:RNA binding"/>
    <property type="evidence" value="ECO:0007669"/>
    <property type="project" value="UniProtKB-UniRule"/>
</dbReference>
<dbReference type="InterPro" id="IPR000504">
    <property type="entry name" value="RRM_dom"/>
</dbReference>
<evidence type="ECO:0000313" key="5">
    <source>
        <dbReference type="EMBL" id="TPX58453.1"/>
    </source>
</evidence>
<dbReference type="Gene3D" id="3.30.70.330">
    <property type="match status" value="1"/>
</dbReference>
<dbReference type="AlphaFoldDB" id="A0A507E308"/>
<organism evidence="5 6">
    <name type="scientific">Powellomyces hirtus</name>
    <dbReference type="NCBI Taxonomy" id="109895"/>
    <lineage>
        <taxon>Eukaryota</taxon>
        <taxon>Fungi</taxon>
        <taxon>Fungi incertae sedis</taxon>
        <taxon>Chytridiomycota</taxon>
        <taxon>Chytridiomycota incertae sedis</taxon>
        <taxon>Chytridiomycetes</taxon>
        <taxon>Spizellomycetales</taxon>
        <taxon>Powellomycetaceae</taxon>
        <taxon>Powellomyces</taxon>
    </lineage>
</organism>
<feature type="compositionally biased region" description="Basic and acidic residues" evidence="3">
    <location>
        <begin position="107"/>
        <end position="116"/>
    </location>
</feature>
<evidence type="ECO:0000256" key="1">
    <source>
        <dbReference type="ARBA" id="ARBA00022884"/>
    </source>
</evidence>
<dbReference type="STRING" id="109895.A0A507E308"/>
<dbReference type="PROSITE" id="PS50102">
    <property type="entry name" value="RRM"/>
    <property type="match status" value="1"/>
</dbReference>
<dbReference type="SUPFAM" id="SSF54928">
    <property type="entry name" value="RNA-binding domain, RBD"/>
    <property type="match status" value="1"/>
</dbReference>
<feature type="compositionally biased region" description="Basic and acidic residues" evidence="3">
    <location>
        <begin position="128"/>
        <end position="172"/>
    </location>
</feature>
<dbReference type="CDD" id="cd21608">
    <property type="entry name" value="RRM2_NsCP33_like"/>
    <property type="match status" value="1"/>
</dbReference>